<gene>
    <name evidence="1" type="primary">ORF172577</name>
</gene>
<sequence length="69" mass="7815">YHMSDPSSASLLYDGVHILLLTLCKQSLIRDSIWQKHTYDLLQTSCVKSLDSLFCPPAFRPISSFVITL</sequence>
<organism evidence="1">
    <name type="scientific">Arion vulgaris</name>
    <dbReference type="NCBI Taxonomy" id="1028688"/>
    <lineage>
        <taxon>Eukaryota</taxon>
        <taxon>Metazoa</taxon>
        <taxon>Spiralia</taxon>
        <taxon>Lophotrochozoa</taxon>
        <taxon>Mollusca</taxon>
        <taxon>Gastropoda</taxon>
        <taxon>Heterobranchia</taxon>
        <taxon>Euthyneura</taxon>
        <taxon>Panpulmonata</taxon>
        <taxon>Eupulmonata</taxon>
        <taxon>Stylommatophora</taxon>
        <taxon>Helicina</taxon>
        <taxon>Arionoidea</taxon>
        <taxon>Arionidae</taxon>
        <taxon>Arion</taxon>
    </lineage>
</organism>
<feature type="non-terminal residue" evidence="1">
    <location>
        <position position="69"/>
    </location>
</feature>
<evidence type="ECO:0000313" key="1">
    <source>
        <dbReference type="EMBL" id="CEK89726.1"/>
    </source>
</evidence>
<reference evidence="1" key="1">
    <citation type="submission" date="2014-12" db="EMBL/GenBank/DDBJ databases">
        <title>Insight into the proteome of Arion vulgaris.</title>
        <authorList>
            <person name="Aradska J."/>
            <person name="Bulat T."/>
            <person name="Smidak R."/>
            <person name="Sarate P."/>
            <person name="Gangsoo J."/>
            <person name="Sialana F."/>
            <person name="Bilban M."/>
            <person name="Lubec G."/>
        </authorList>
    </citation>
    <scope>NUCLEOTIDE SEQUENCE</scope>
    <source>
        <tissue evidence="1">Skin</tissue>
    </source>
</reference>
<proteinExistence type="predicted"/>
<accession>A0A0B7BBQ4</accession>
<dbReference type="EMBL" id="HACG01042861">
    <property type="protein sequence ID" value="CEK89726.1"/>
    <property type="molecule type" value="Transcribed_RNA"/>
</dbReference>
<name>A0A0B7BBQ4_9EUPU</name>
<dbReference type="AlphaFoldDB" id="A0A0B7BBQ4"/>
<protein>
    <submittedName>
        <fullName evidence="1">Uncharacterized protein</fullName>
    </submittedName>
</protein>
<feature type="non-terminal residue" evidence="1">
    <location>
        <position position="1"/>
    </location>
</feature>